<name>Q111E3_TRIEI</name>
<dbReference type="STRING" id="203124.Tery_2692"/>
<dbReference type="HOGENOM" id="CLU_1011272_0_0_3"/>
<gene>
    <name evidence="2" type="ordered locus">Tery_2692</name>
</gene>
<keyword evidence="1" id="KW-0812">Transmembrane</keyword>
<dbReference type="EMBL" id="CP000393">
    <property type="protein sequence ID" value="ABG51881.1"/>
    <property type="molecule type" value="Genomic_DNA"/>
</dbReference>
<dbReference type="KEGG" id="ter:Tery_2692"/>
<keyword evidence="1" id="KW-1133">Transmembrane helix</keyword>
<dbReference type="eggNOG" id="ENOG502ZVXU">
    <property type="taxonomic scope" value="Bacteria"/>
</dbReference>
<accession>Q111E3</accession>
<keyword evidence="1" id="KW-0472">Membrane</keyword>
<dbReference type="RefSeq" id="WP_011612243.1">
    <property type="nucleotide sequence ID" value="NC_008312.1"/>
</dbReference>
<evidence type="ECO:0000313" key="2">
    <source>
        <dbReference type="EMBL" id="ABG51881.1"/>
    </source>
</evidence>
<evidence type="ECO:0008006" key="3">
    <source>
        <dbReference type="Google" id="ProtNLM"/>
    </source>
</evidence>
<evidence type="ECO:0000256" key="1">
    <source>
        <dbReference type="SAM" id="Phobius"/>
    </source>
</evidence>
<organism evidence="2">
    <name type="scientific">Trichodesmium erythraeum (strain IMS101)</name>
    <dbReference type="NCBI Taxonomy" id="203124"/>
    <lineage>
        <taxon>Bacteria</taxon>
        <taxon>Bacillati</taxon>
        <taxon>Cyanobacteriota</taxon>
        <taxon>Cyanophyceae</taxon>
        <taxon>Oscillatoriophycideae</taxon>
        <taxon>Oscillatoriales</taxon>
        <taxon>Microcoleaceae</taxon>
        <taxon>Trichodesmium</taxon>
    </lineage>
</organism>
<dbReference type="AlphaFoldDB" id="Q111E3"/>
<reference evidence="2" key="1">
    <citation type="submission" date="2006-06" db="EMBL/GenBank/DDBJ databases">
        <title>Complete sequence of Trichodesmium erythraeum IMS101.</title>
        <authorList>
            <consortium name="US DOE Joint Genome Institute"/>
            <person name="Copeland A."/>
            <person name="Lucas S."/>
            <person name="Lapidus A."/>
            <person name="Barry K."/>
            <person name="Detter J.C."/>
            <person name="Glavina del Rio T."/>
            <person name="Hammon N."/>
            <person name="Israni S."/>
            <person name="Dalin E."/>
            <person name="Tice H."/>
            <person name="Pitluck S."/>
            <person name="Kiss H."/>
            <person name="Munk A.C."/>
            <person name="Brettin T."/>
            <person name="Bruce D."/>
            <person name="Han C."/>
            <person name="Tapia R."/>
            <person name="Gilna P."/>
            <person name="Schmutz J."/>
            <person name="Larimer F."/>
            <person name="Land M."/>
            <person name="Hauser L."/>
            <person name="Kyrpides N."/>
            <person name="Kim E."/>
            <person name="Richardson P."/>
        </authorList>
    </citation>
    <scope>NUCLEOTIDE SEQUENCE [LARGE SCALE GENOMIC DNA]</scope>
    <source>
        <strain evidence="2">IMS101</strain>
    </source>
</reference>
<proteinExistence type="predicted"/>
<dbReference type="InterPro" id="IPR030917">
    <property type="entry name" value="Cyanoexo_CrtB_assoc"/>
</dbReference>
<dbReference type="NCBIfam" id="TIGR04533">
    <property type="entry name" value="cyanosortB_assc"/>
    <property type="match status" value="1"/>
</dbReference>
<sequence length="239" mass="27797">MLYPFNKLQKHQFPQVILVLFLLIILVVGTLPGYIAGKWSWENTASIPYLKSLRQIRKDGLTISGLPIIYRQQLIISNHKWLLQKVKNDTREIVFLLLTPNGPEDKPQVEWMDISGLNRWKIDSQKTVKFTLKTVEDDNGTTEIKKQYPNIKARFFRGWTSEQTYAIMQWYAWPGGGSPEPRDWFWADRFAMASKKRMPWVAVSIIFPIEPLTDIDPYLPELISIGQKTQASLIKNAFK</sequence>
<dbReference type="OrthoDB" id="462409at2"/>
<protein>
    <recommendedName>
        <fullName evidence="3">Cyanoexosortase B system-associated protein</fullName>
    </recommendedName>
</protein>
<feature type="transmembrane region" description="Helical" evidence="1">
    <location>
        <begin position="12"/>
        <end position="36"/>
    </location>
</feature>